<evidence type="ECO:0000313" key="6">
    <source>
        <dbReference type="Proteomes" id="UP000305526"/>
    </source>
</evidence>
<comment type="caution">
    <text evidence="3">The sequence shown here is derived from an EMBL/GenBank/DDBJ whole genome shotgun (WGS) entry which is preliminary data.</text>
</comment>
<dbReference type="GO" id="GO:0016787">
    <property type="term" value="F:hydrolase activity"/>
    <property type="evidence" value="ECO:0007669"/>
    <property type="project" value="UniProtKB-KW"/>
</dbReference>
<evidence type="ECO:0000313" key="5">
    <source>
        <dbReference type="Proteomes" id="UP000294619"/>
    </source>
</evidence>
<evidence type="ECO:0000313" key="4">
    <source>
        <dbReference type="EMBL" id="TNG92463.1"/>
    </source>
</evidence>
<dbReference type="InterPro" id="IPR011042">
    <property type="entry name" value="6-blade_b-propeller_TolB-like"/>
</dbReference>
<evidence type="ECO:0000259" key="2">
    <source>
        <dbReference type="Pfam" id="PF08450"/>
    </source>
</evidence>
<gene>
    <name evidence="3" type="ORF">EDC16_10588</name>
    <name evidence="4" type="ORF">FHQ21_04310</name>
</gene>
<evidence type="ECO:0000313" key="3">
    <source>
        <dbReference type="EMBL" id="TCV87171.1"/>
    </source>
</evidence>
<dbReference type="AlphaFoldDB" id="A0A4R3Y6T0"/>
<proteinExistence type="predicted"/>
<dbReference type="Pfam" id="PF08450">
    <property type="entry name" value="SGL"/>
    <property type="match status" value="1"/>
</dbReference>
<sequence>MTINIYDSTYAYLFDQDTSVECLFTDAVWAEGPVWLPDESAVIFSDVKGNKMFKWHEKGTEIFRSPSDFANGNALWTDGSLLTCQHGSRSLSHTDRQGKVSTLVDRYDGRRFNSPNDLVVKSDGTVWFTDPPYGILSNEEGYQAASEIIGCYIYCYCPQQKQTKLATFNTMRPNGLFFSPDEKTLYVADMSGVEFSDGLHHLVAFDVNGCQLSNRRTICEINPGIPDGFCVDQHGLIYCSCADGVLIITPQGKTVAKITLGKTTSNCTLGGKAQNQLFITASNCLFRVRLNTKGFQYNAFD</sequence>
<dbReference type="Proteomes" id="UP000305526">
    <property type="component" value="Unassembled WGS sequence"/>
</dbReference>
<dbReference type="Gene3D" id="2.120.10.30">
    <property type="entry name" value="TolB, C-terminal domain"/>
    <property type="match status" value="1"/>
</dbReference>
<dbReference type="InterPro" id="IPR051262">
    <property type="entry name" value="SMP-30/CGR1_Lactonase"/>
</dbReference>
<dbReference type="SUPFAM" id="SSF63829">
    <property type="entry name" value="Calcium-dependent phosphotriesterase"/>
    <property type="match status" value="1"/>
</dbReference>
<dbReference type="PANTHER" id="PTHR47572">
    <property type="entry name" value="LIPOPROTEIN-RELATED"/>
    <property type="match status" value="1"/>
</dbReference>
<dbReference type="InterPro" id="IPR013658">
    <property type="entry name" value="SGL"/>
</dbReference>
<name>A0A4R3Y6T0_9PAST</name>
<reference evidence="4 6" key="2">
    <citation type="submission" date="2019-05" db="EMBL/GenBank/DDBJ databases">
        <title>Pasteurellaceae isolates from reptiles.</title>
        <authorList>
            <person name="Bojesen A.M."/>
            <person name="Lund E."/>
        </authorList>
    </citation>
    <scope>NUCLEOTIDE SEQUENCE [LARGE SCALE GENOMIC DNA]</scope>
    <source>
        <strain evidence="4 6">ELNT2x</strain>
    </source>
</reference>
<protein>
    <submittedName>
        <fullName evidence="3 4">Gluconolactonase</fullName>
    </submittedName>
</protein>
<accession>A0A4R3Y6T0</accession>
<dbReference type="Proteomes" id="UP000294619">
    <property type="component" value="Unassembled WGS sequence"/>
</dbReference>
<feature type="domain" description="SMP-30/Gluconolactonase/LRE-like region" evidence="2">
    <location>
        <begin position="29"/>
        <end position="282"/>
    </location>
</feature>
<dbReference type="PANTHER" id="PTHR47572:SF4">
    <property type="entry name" value="LACTONASE DRP35"/>
    <property type="match status" value="1"/>
</dbReference>
<keyword evidence="6" id="KW-1185">Reference proteome</keyword>
<dbReference type="RefSeq" id="WP_132966603.1">
    <property type="nucleotide sequence ID" value="NZ_LEKL01000063.1"/>
</dbReference>
<reference evidence="3 5" key="1">
    <citation type="submission" date="2019-03" db="EMBL/GenBank/DDBJ databases">
        <title>Genomic Encyclopedia of Type Strains, Phase IV (KMG-IV): sequencing the most valuable type-strain genomes for metagenomic binning, comparative biology and taxonomic classification.</title>
        <authorList>
            <person name="Goeker M."/>
        </authorList>
    </citation>
    <scope>NUCLEOTIDE SEQUENCE [LARGE SCALE GENOMIC DNA]</scope>
    <source>
        <strain evidence="3 5">DSM 28140</strain>
    </source>
</reference>
<dbReference type="EMBL" id="SMCP01000005">
    <property type="protein sequence ID" value="TCV87171.1"/>
    <property type="molecule type" value="Genomic_DNA"/>
</dbReference>
<evidence type="ECO:0000256" key="1">
    <source>
        <dbReference type="ARBA" id="ARBA00022801"/>
    </source>
</evidence>
<organism evidence="3 5">
    <name type="scientific">Testudinibacter aquarius</name>
    <dbReference type="NCBI Taxonomy" id="1524974"/>
    <lineage>
        <taxon>Bacteria</taxon>
        <taxon>Pseudomonadati</taxon>
        <taxon>Pseudomonadota</taxon>
        <taxon>Gammaproteobacteria</taxon>
        <taxon>Pasteurellales</taxon>
        <taxon>Pasteurellaceae</taxon>
        <taxon>Testudinibacter</taxon>
    </lineage>
</organism>
<keyword evidence="1" id="KW-0378">Hydrolase</keyword>
<dbReference type="EMBL" id="VDGV01000029">
    <property type="protein sequence ID" value="TNG92463.1"/>
    <property type="molecule type" value="Genomic_DNA"/>
</dbReference>